<organism evidence="1 2">
    <name type="scientific">Blautia obeum</name>
    <dbReference type="NCBI Taxonomy" id="40520"/>
    <lineage>
        <taxon>Bacteria</taxon>
        <taxon>Bacillati</taxon>
        <taxon>Bacillota</taxon>
        <taxon>Clostridia</taxon>
        <taxon>Lachnospirales</taxon>
        <taxon>Lachnospiraceae</taxon>
        <taxon>Blautia</taxon>
    </lineage>
</organism>
<comment type="caution">
    <text evidence="1">The sequence shown here is derived from an EMBL/GenBank/DDBJ whole genome shotgun (WGS) entry which is preliminary data.</text>
</comment>
<accession>A0A414IBP0</accession>
<sequence length="132" mass="14845">MNQKCITRLTAQTMHFMLHNTDWVYSSISTDDCRGFWNLCTLYLPVQHTGTYAYIHPICSPFLHFRQLYKSPLNPDSADCSIACGRAPSGKEAAERDGGEGKDKIFGIKNRLKNIIENMSGIMIGAIIETIE</sequence>
<gene>
    <name evidence="1" type="ORF">DW767_00480</name>
</gene>
<proteinExistence type="predicted"/>
<evidence type="ECO:0000313" key="1">
    <source>
        <dbReference type="EMBL" id="RHE15668.1"/>
    </source>
</evidence>
<name>A0A414IBP0_9FIRM</name>
<dbReference type="AlphaFoldDB" id="A0A414IBP0"/>
<dbReference type="Proteomes" id="UP000284644">
    <property type="component" value="Unassembled WGS sequence"/>
</dbReference>
<evidence type="ECO:0000313" key="2">
    <source>
        <dbReference type="Proteomes" id="UP000284644"/>
    </source>
</evidence>
<reference evidence="1 2" key="1">
    <citation type="submission" date="2018-08" db="EMBL/GenBank/DDBJ databases">
        <title>A genome reference for cultivated species of the human gut microbiota.</title>
        <authorList>
            <person name="Zou Y."/>
            <person name="Xue W."/>
            <person name="Luo G."/>
        </authorList>
    </citation>
    <scope>NUCLEOTIDE SEQUENCE [LARGE SCALE GENOMIC DNA]</scope>
    <source>
        <strain evidence="1 2">AM29-25AC</strain>
    </source>
</reference>
<protein>
    <submittedName>
        <fullName evidence="1">Uncharacterized protein</fullName>
    </submittedName>
</protein>
<dbReference type="EMBL" id="QSJW01000001">
    <property type="protein sequence ID" value="RHE15668.1"/>
    <property type="molecule type" value="Genomic_DNA"/>
</dbReference>